<dbReference type="EnsemblMetazoa" id="CapteT19918">
    <property type="protein sequence ID" value="CapteP19918"/>
    <property type="gene ID" value="CapteG19918"/>
</dbReference>
<evidence type="ECO:0000259" key="7">
    <source>
        <dbReference type="Pfam" id="PF13850"/>
    </source>
</evidence>
<evidence type="ECO:0000256" key="5">
    <source>
        <dbReference type="ARBA" id="ARBA00023136"/>
    </source>
</evidence>
<keyword evidence="3" id="KW-0812">Transmembrane</keyword>
<keyword evidence="10" id="KW-1185">Reference proteome</keyword>
<dbReference type="GO" id="GO:0033116">
    <property type="term" value="C:endoplasmic reticulum-Golgi intermediate compartment membrane"/>
    <property type="evidence" value="ECO:0007669"/>
    <property type="project" value="UniProtKB-SubCell"/>
</dbReference>
<accession>R7UW33</accession>
<sequence length="403" mass="45091">MQLRNRKAFKVVRELDAFPKVPEGYQECSASGGSISILVLVLSAILIISEIRYYTATEFKYDYEVDKHFEGKLSINIDITVAMKCHQVGADVLDITGQNVASFGKLTEEEVHFELSPNQRKHLKSMSAINEYIRNEYHSIHKFLWRSGFGGYLAQMPPREDHPQTPKNGCRFYGTLDVNKVAGNFHITAGKSVPLNIGGHAHMAMMVKESDYNFTHRIEHFSFGDKVSGRINPLDGEEKNTNDNYHMYQYFIQVVPTHVKTLFTDINTYQFSVTEQNRTISHGKGSHGIPGIFVKYDLAPMMVKVIESHKPFSQLLIRLCGIIGGLFATSGMLHGMAGFLVDVVCCRYGIGAKHQSPTAKREAEAVKGRHGALGPSVASQAGRLTLQNMQQGLRTFEDLSKEV</sequence>
<comment type="subcellular location">
    <subcellularLocation>
        <location evidence="1">Endoplasmic reticulum-Golgi intermediate compartment membrane</location>
        <topology evidence="1">Multi-pass membrane protein</topology>
    </subcellularLocation>
</comment>
<dbReference type="FunCoup" id="R7UW33">
    <property type="interactions" value="1144"/>
</dbReference>
<evidence type="ECO:0000256" key="3">
    <source>
        <dbReference type="ARBA" id="ARBA00022692"/>
    </source>
</evidence>
<dbReference type="EMBL" id="AMQN01006834">
    <property type="status" value="NOT_ANNOTATED_CDS"/>
    <property type="molecule type" value="Genomic_DNA"/>
</dbReference>
<evidence type="ECO:0008006" key="11">
    <source>
        <dbReference type="Google" id="ProtNLM"/>
    </source>
</evidence>
<dbReference type="InterPro" id="IPR012936">
    <property type="entry name" value="Erv_C"/>
</dbReference>
<feature type="domain" description="Endoplasmic reticulum vesicle transporter N-terminal" evidence="7">
    <location>
        <begin position="12"/>
        <end position="99"/>
    </location>
</feature>
<evidence type="ECO:0000256" key="2">
    <source>
        <dbReference type="ARBA" id="ARBA00005648"/>
    </source>
</evidence>
<dbReference type="OrthoDB" id="5541786at2759"/>
<dbReference type="EMBL" id="KB299289">
    <property type="protein sequence ID" value="ELU08142.1"/>
    <property type="molecule type" value="Genomic_DNA"/>
</dbReference>
<evidence type="ECO:0000259" key="6">
    <source>
        <dbReference type="Pfam" id="PF07970"/>
    </source>
</evidence>
<dbReference type="InterPro" id="IPR039542">
    <property type="entry name" value="Erv_N"/>
</dbReference>
<dbReference type="GO" id="GO:0006888">
    <property type="term" value="P:endoplasmic reticulum to Golgi vesicle-mediated transport"/>
    <property type="evidence" value="ECO:0007669"/>
    <property type="project" value="TreeGrafter"/>
</dbReference>
<dbReference type="OMA" id="MTNHYLR"/>
<evidence type="ECO:0000256" key="4">
    <source>
        <dbReference type="ARBA" id="ARBA00022989"/>
    </source>
</evidence>
<dbReference type="STRING" id="283909.R7UW33"/>
<reference evidence="9" key="3">
    <citation type="submission" date="2015-06" db="UniProtKB">
        <authorList>
            <consortium name="EnsemblMetazoa"/>
        </authorList>
    </citation>
    <scope>IDENTIFICATION</scope>
</reference>
<dbReference type="PANTHER" id="PTHR10984">
    <property type="entry name" value="ENDOPLASMIC RETICULUM-GOLGI INTERMEDIATE COMPARTMENT PROTEIN"/>
    <property type="match status" value="1"/>
</dbReference>
<proteinExistence type="inferred from homology"/>
<gene>
    <name evidence="8" type="ORF">CAPTEDRAFT_19918</name>
</gene>
<dbReference type="Pfam" id="PF13850">
    <property type="entry name" value="ERGIC_N"/>
    <property type="match status" value="1"/>
</dbReference>
<evidence type="ECO:0000313" key="9">
    <source>
        <dbReference type="EnsemblMetazoa" id="CapteP19918"/>
    </source>
</evidence>
<dbReference type="AlphaFoldDB" id="R7UW33"/>
<dbReference type="Proteomes" id="UP000014760">
    <property type="component" value="Unassembled WGS sequence"/>
</dbReference>
<keyword evidence="5" id="KW-0472">Membrane</keyword>
<protein>
    <recommendedName>
        <fullName evidence="11">Endoplasmic reticulum vesicle transporter C-terminal domain-containing protein</fullName>
    </recommendedName>
</protein>
<dbReference type="Pfam" id="PF07970">
    <property type="entry name" value="COPIIcoated_ERV"/>
    <property type="match status" value="1"/>
</dbReference>
<dbReference type="GO" id="GO:0006890">
    <property type="term" value="P:retrograde vesicle-mediated transport, Golgi to endoplasmic reticulum"/>
    <property type="evidence" value="ECO:0007669"/>
    <property type="project" value="TreeGrafter"/>
</dbReference>
<reference evidence="10" key="1">
    <citation type="submission" date="2012-12" db="EMBL/GenBank/DDBJ databases">
        <authorList>
            <person name="Hellsten U."/>
            <person name="Grimwood J."/>
            <person name="Chapman J.A."/>
            <person name="Shapiro H."/>
            <person name="Aerts A."/>
            <person name="Otillar R.P."/>
            <person name="Terry A.Y."/>
            <person name="Boore J.L."/>
            <person name="Simakov O."/>
            <person name="Marletaz F."/>
            <person name="Cho S.-J."/>
            <person name="Edsinger-Gonzales E."/>
            <person name="Havlak P."/>
            <person name="Kuo D.-H."/>
            <person name="Larsson T."/>
            <person name="Lv J."/>
            <person name="Arendt D."/>
            <person name="Savage R."/>
            <person name="Osoegawa K."/>
            <person name="de Jong P."/>
            <person name="Lindberg D.R."/>
            <person name="Seaver E.C."/>
            <person name="Weisblat D.A."/>
            <person name="Putnam N.H."/>
            <person name="Grigoriev I.V."/>
            <person name="Rokhsar D.S."/>
        </authorList>
    </citation>
    <scope>NUCLEOTIDE SEQUENCE</scope>
    <source>
        <strain evidence="10">I ESC-2004</strain>
    </source>
</reference>
<evidence type="ECO:0000256" key="1">
    <source>
        <dbReference type="ARBA" id="ARBA00004457"/>
    </source>
</evidence>
<dbReference type="PANTHER" id="PTHR10984:SF30">
    <property type="entry name" value="ENDOPLASMIC RETICULUM-GOLGI INTERMEDIATE COMPARTMENT PROTEIN 2"/>
    <property type="match status" value="1"/>
</dbReference>
<keyword evidence="4" id="KW-1133">Transmembrane helix</keyword>
<evidence type="ECO:0000313" key="8">
    <source>
        <dbReference type="EMBL" id="ELU08142.1"/>
    </source>
</evidence>
<dbReference type="GO" id="GO:0005783">
    <property type="term" value="C:endoplasmic reticulum"/>
    <property type="evidence" value="ECO:0007669"/>
    <property type="project" value="TreeGrafter"/>
</dbReference>
<evidence type="ECO:0000313" key="10">
    <source>
        <dbReference type="Proteomes" id="UP000014760"/>
    </source>
</evidence>
<dbReference type="InterPro" id="IPR045888">
    <property type="entry name" value="Erv"/>
</dbReference>
<name>R7UW33_CAPTE</name>
<reference evidence="8 10" key="2">
    <citation type="journal article" date="2013" name="Nature">
        <title>Insights into bilaterian evolution from three spiralian genomes.</title>
        <authorList>
            <person name="Simakov O."/>
            <person name="Marletaz F."/>
            <person name="Cho S.J."/>
            <person name="Edsinger-Gonzales E."/>
            <person name="Havlak P."/>
            <person name="Hellsten U."/>
            <person name="Kuo D.H."/>
            <person name="Larsson T."/>
            <person name="Lv J."/>
            <person name="Arendt D."/>
            <person name="Savage R."/>
            <person name="Osoegawa K."/>
            <person name="de Jong P."/>
            <person name="Grimwood J."/>
            <person name="Chapman J.A."/>
            <person name="Shapiro H."/>
            <person name="Aerts A."/>
            <person name="Otillar R.P."/>
            <person name="Terry A.Y."/>
            <person name="Boore J.L."/>
            <person name="Grigoriev I.V."/>
            <person name="Lindberg D.R."/>
            <person name="Seaver E.C."/>
            <person name="Weisblat D.A."/>
            <person name="Putnam N.H."/>
            <person name="Rokhsar D.S."/>
        </authorList>
    </citation>
    <scope>NUCLEOTIDE SEQUENCE</scope>
    <source>
        <strain evidence="8 10">I ESC-2004</strain>
    </source>
</reference>
<dbReference type="HOGENOM" id="CLU_034705_4_1_1"/>
<dbReference type="GO" id="GO:0030134">
    <property type="term" value="C:COPII-coated ER to Golgi transport vesicle"/>
    <property type="evidence" value="ECO:0007669"/>
    <property type="project" value="TreeGrafter"/>
</dbReference>
<organism evidence="8">
    <name type="scientific">Capitella teleta</name>
    <name type="common">Polychaete worm</name>
    <dbReference type="NCBI Taxonomy" id="283909"/>
    <lineage>
        <taxon>Eukaryota</taxon>
        <taxon>Metazoa</taxon>
        <taxon>Spiralia</taxon>
        <taxon>Lophotrochozoa</taxon>
        <taxon>Annelida</taxon>
        <taxon>Polychaeta</taxon>
        <taxon>Sedentaria</taxon>
        <taxon>Scolecida</taxon>
        <taxon>Capitellidae</taxon>
        <taxon>Capitella</taxon>
    </lineage>
</organism>
<comment type="similarity">
    <text evidence="2">Belongs to the ERGIC family.</text>
</comment>
<feature type="domain" description="Endoplasmic reticulum vesicle transporter C-terminal" evidence="6">
    <location>
        <begin position="164"/>
        <end position="333"/>
    </location>
</feature>